<evidence type="ECO:0000256" key="13">
    <source>
        <dbReference type="SAM" id="MobiDB-lite"/>
    </source>
</evidence>
<reference evidence="15 16" key="1">
    <citation type="journal article" date="2019" name="Nat. Ecol. Evol.">
        <title>Megaphylogeny resolves global patterns of mushroom evolution.</title>
        <authorList>
            <person name="Varga T."/>
            <person name="Krizsan K."/>
            <person name="Foldi C."/>
            <person name="Dima B."/>
            <person name="Sanchez-Garcia M."/>
            <person name="Sanchez-Ramirez S."/>
            <person name="Szollosi G.J."/>
            <person name="Szarkandi J.G."/>
            <person name="Papp V."/>
            <person name="Albert L."/>
            <person name="Andreopoulos W."/>
            <person name="Angelini C."/>
            <person name="Antonin V."/>
            <person name="Barry K.W."/>
            <person name="Bougher N.L."/>
            <person name="Buchanan P."/>
            <person name="Buyck B."/>
            <person name="Bense V."/>
            <person name="Catcheside P."/>
            <person name="Chovatia M."/>
            <person name="Cooper J."/>
            <person name="Damon W."/>
            <person name="Desjardin D."/>
            <person name="Finy P."/>
            <person name="Geml J."/>
            <person name="Haridas S."/>
            <person name="Hughes K."/>
            <person name="Justo A."/>
            <person name="Karasinski D."/>
            <person name="Kautmanova I."/>
            <person name="Kiss B."/>
            <person name="Kocsube S."/>
            <person name="Kotiranta H."/>
            <person name="LaButti K.M."/>
            <person name="Lechner B.E."/>
            <person name="Liimatainen K."/>
            <person name="Lipzen A."/>
            <person name="Lukacs Z."/>
            <person name="Mihaltcheva S."/>
            <person name="Morgado L.N."/>
            <person name="Niskanen T."/>
            <person name="Noordeloos M.E."/>
            <person name="Ohm R.A."/>
            <person name="Ortiz-Santana B."/>
            <person name="Ovrebo C."/>
            <person name="Racz N."/>
            <person name="Riley R."/>
            <person name="Savchenko A."/>
            <person name="Shiryaev A."/>
            <person name="Soop K."/>
            <person name="Spirin V."/>
            <person name="Szebenyi C."/>
            <person name="Tomsovsky M."/>
            <person name="Tulloss R.E."/>
            <person name="Uehling J."/>
            <person name="Grigoriev I.V."/>
            <person name="Vagvolgyi C."/>
            <person name="Papp T."/>
            <person name="Martin F.M."/>
            <person name="Miettinen O."/>
            <person name="Hibbett D.S."/>
            <person name="Nagy L.G."/>
        </authorList>
    </citation>
    <scope>NUCLEOTIDE SEQUENCE [LARGE SCALE GENOMIC DNA]</scope>
    <source>
        <strain evidence="15 16">FP101781</strain>
    </source>
</reference>
<dbReference type="GO" id="GO:0005743">
    <property type="term" value="C:mitochondrial inner membrane"/>
    <property type="evidence" value="ECO:0007669"/>
    <property type="project" value="UniProtKB-SubCell"/>
</dbReference>
<protein>
    <recommendedName>
        <fullName evidence="3 12">Mitochondrial escape protein 2</fullName>
    </recommendedName>
</protein>
<dbReference type="EMBL" id="QPFP01000006">
    <property type="protein sequence ID" value="TEB36036.1"/>
    <property type="molecule type" value="Genomic_DNA"/>
</dbReference>
<name>A0A4Y7TPF3_COPMI</name>
<keyword evidence="6" id="KW-0809">Transit peptide</keyword>
<dbReference type="InterPro" id="IPR035979">
    <property type="entry name" value="RBD_domain_sf"/>
</dbReference>
<feature type="domain" description="RRM" evidence="14">
    <location>
        <begin position="145"/>
        <end position="225"/>
    </location>
</feature>
<keyword evidence="15" id="KW-0540">Nuclease</keyword>
<keyword evidence="15" id="KW-0378">Hydrolase</keyword>
<evidence type="ECO:0000256" key="10">
    <source>
        <dbReference type="ARBA" id="ARBA00025276"/>
    </source>
</evidence>
<keyword evidence="15" id="KW-0269">Exonuclease</keyword>
<keyword evidence="8 12" id="KW-0496">Mitochondrion</keyword>
<evidence type="ECO:0000256" key="8">
    <source>
        <dbReference type="ARBA" id="ARBA00023128"/>
    </source>
</evidence>
<evidence type="ECO:0000256" key="2">
    <source>
        <dbReference type="ARBA" id="ARBA00010320"/>
    </source>
</evidence>
<evidence type="ECO:0000313" key="16">
    <source>
        <dbReference type="Proteomes" id="UP000298030"/>
    </source>
</evidence>
<proteinExistence type="inferred from homology"/>
<dbReference type="InterPro" id="IPR012677">
    <property type="entry name" value="Nucleotide-bd_a/b_plait_sf"/>
</dbReference>
<sequence length="847" mass="94758">MLRSVLQRRGVSTVPVNRKEAWLFVDSVFPIQLAAWDPRHYIGFFRREFLLTSLQTKLSNVKAHNFQVVDLQPHAKDGGVYVRFAYTPQVEQEDTILKDVENAVREEASAHGGFPNWLGLASGNVWVVQGSPWREDMKRFASPMVKVFFDGPDVKEQDLYEAFRPYGRIKDITFPTAVPAGQPRYATVTFQHTHSATIARNVLYGLDIRSQPSTQTRIRTLYQKPIQAHAVRDWISSHPKLVLPLVIFLLGSLSYAIFDPVRSIMVEGKLLNWFDYREYTLYQWLRTNAVARLGAPPSTPVADPLPGVWKERSDAQASLRAYLVDKPTTVAFMHGPQGSGKTTMVESTLGDTGRSVLYIDCRELQKQASDSQLIGALAKQTGYWPVFTLANSMGNLIDVASVGLIGQKAGVSKSLPDQLTEILNVVAVGLSRVATAHKSDKQRKVDREQRRREQETQSRIVAEKIDRGVWHDGRIDCVAGNGVMSELGVGDEPMDASEEVVPINRASTEAKEEKRENLSDTDLDAVNAMPIVVIRNYSSKIGATREELLAVLASWAASLVENQIAHVVVLSDNRENGKRVAKALPSKPLYSIGLSDADAESSLSFMRQKLKDAGIDVDFTKEQTAAIARLGGRASDLESLIHKVRNGQDPKEAVEEIINQGVGELRKNAFGDDVDDAKSLPWAREQVWHLVTLLSKKPEVAYYDLIADFPFKGDETALRNMEHAELISITTKNGRPSTIKPGKPVFRWVFDKLVQDPVFHASQEINFNDKAIAKQEATIKACEEELRLLGEIMKAEPKPWYSWLISRSTATRKRARYVAEKMLKAERKLEGFERKNDLLKSGLANAF</sequence>
<keyword evidence="7" id="KW-1133">Transmembrane helix</keyword>
<feature type="region of interest" description="Disordered" evidence="13">
    <location>
        <begin position="437"/>
        <end position="458"/>
    </location>
</feature>
<accession>A0A4Y7TPF3</accession>
<evidence type="ECO:0000256" key="3">
    <source>
        <dbReference type="ARBA" id="ARBA00020222"/>
    </source>
</evidence>
<dbReference type="PANTHER" id="PTHR32198:SF2">
    <property type="entry name" value="MITOCHONDRIAL ESCAPE PROTEIN 2"/>
    <property type="match status" value="1"/>
</dbReference>
<dbReference type="GO" id="GO:0003723">
    <property type="term" value="F:RNA binding"/>
    <property type="evidence" value="ECO:0007669"/>
    <property type="project" value="UniProtKB-UniRule"/>
</dbReference>
<dbReference type="Gene3D" id="3.30.70.330">
    <property type="match status" value="1"/>
</dbReference>
<dbReference type="SUPFAM" id="SSF54928">
    <property type="entry name" value="RNA-binding domain, RBD"/>
    <property type="match status" value="1"/>
</dbReference>
<dbReference type="Pfam" id="PF10443">
    <property type="entry name" value="RNA12"/>
    <property type="match status" value="1"/>
</dbReference>
<dbReference type="STRING" id="71717.A0A4Y7TPF3"/>
<evidence type="ECO:0000256" key="7">
    <source>
        <dbReference type="ARBA" id="ARBA00022989"/>
    </source>
</evidence>
<keyword evidence="12" id="KW-0507">mRNA processing</keyword>
<comment type="subcellular location">
    <subcellularLocation>
        <location evidence="1 12">Mitochondrion inner membrane</location>
        <topology evidence="1 12">Single-pass membrane protein</topology>
    </subcellularLocation>
</comment>
<dbReference type="InterPro" id="IPR027417">
    <property type="entry name" value="P-loop_NTPase"/>
</dbReference>
<keyword evidence="5 12" id="KW-0999">Mitochondrion inner membrane</keyword>
<dbReference type="Gene3D" id="3.40.50.300">
    <property type="entry name" value="P-loop containing nucleotide triphosphate hydrolases"/>
    <property type="match status" value="1"/>
</dbReference>
<dbReference type="SUPFAM" id="SSF52540">
    <property type="entry name" value="P-loop containing nucleoside triphosphate hydrolases"/>
    <property type="match status" value="2"/>
</dbReference>
<evidence type="ECO:0000256" key="1">
    <source>
        <dbReference type="ARBA" id="ARBA00004434"/>
    </source>
</evidence>
<dbReference type="AlphaFoldDB" id="A0A4Y7TPF3"/>
<dbReference type="GO" id="GO:0004527">
    <property type="term" value="F:exonuclease activity"/>
    <property type="evidence" value="ECO:0007669"/>
    <property type="project" value="UniProtKB-KW"/>
</dbReference>
<keyword evidence="4" id="KW-0812">Transmembrane</keyword>
<evidence type="ECO:0000256" key="4">
    <source>
        <dbReference type="ARBA" id="ARBA00022692"/>
    </source>
</evidence>
<dbReference type="PROSITE" id="PS50102">
    <property type="entry name" value="RRM"/>
    <property type="match status" value="1"/>
</dbReference>
<evidence type="ECO:0000256" key="12">
    <source>
        <dbReference type="RuleBase" id="RU367108"/>
    </source>
</evidence>
<dbReference type="InterPro" id="IPR039627">
    <property type="entry name" value="Yme2_C"/>
</dbReference>
<evidence type="ECO:0000256" key="5">
    <source>
        <dbReference type="ARBA" id="ARBA00022792"/>
    </source>
</evidence>
<evidence type="ECO:0000256" key="6">
    <source>
        <dbReference type="ARBA" id="ARBA00022946"/>
    </source>
</evidence>
<evidence type="ECO:0000313" key="15">
    <source>
        <dbReference type="EMBL" id="TEB36036.1"/>
    </source>
</evidence>
<comment type="function">
    <text evidence="10 12">Plays a role in maintaining the mitochondrial genome and in controlling the mtDNA escape. Involved in the regulation of mtDNA nucleotide structure and number. May have a dispensable role in early maturation of pre-rRNA.</text>
</comment>
<dbReference type="Pfam" id="PF00076">
    <property type="entry name" value="RRM_1"/>
    <property type="match status" value="1"/>
</dbReference>
<dbReference type="Proteomes" id="UP000298030">
    <property type="component" value="Unassembled WGS sequence"/>
</dbReference>
<keyword evidence="16" id="KW-1185">Reference proteome</keyword>
<dbReference type="PANTHER" id="PTHR32198">
    <property type="entry name" value="MITOCHONDRIAL ESCAPE PROTEIN 2"/>
    <property type="match status" value="1"/>
</dbReference>
<evidence type="ECO:0000256" key="11">
    <source>
        <dbReference type="PROSITE-ProRule" id="PRU00176"/>
    </source>
</evidence>
<organism evidence="15 16">
    <name type="scientific">Coprinellus micaceus</name>
    <name type="common">Glistening ink-cap mushroom</name>
    <name type="synonym">Coprinus micaceus</name>
    <dbReference type="NCBI Taxonomy" id="71717"/>
    <lineage>
        <taxon>Eukaryota</taxon>
        <taxon>Fungi</taxon>
        <taxon>Dikarya</taxon>
        <taxon>Basidiomycota</taxon>
        <taxon>Agaricomycotina</taxon>
        <taxon>Agaricomycetes</taxon>
        <taxon>Agaricomycetidae</taxon>
        <taxon>Agaricales</taxon>
        <taxon>Agaricineae</taxon>
        <taxon>Psathyrellaceae</taxon>
        <taxon>Coprinellus</taxon>
    </lineage>
</organism>
<gene>
    <name evidence="15" type="ORF">FA13DRAFT_1902312</name>
</gene>
<keyword evidence="11 12" id="KW-0694">RNA-binding</keyword>
<evidence type="ECO:0000259" key="14">
    <source>
        <dbReference type="PROSITE" id="PS50102"/>
    </source>
</evidence>
<dbReference type="InterPro" id="IPR018850">
    <property type="entry name" value="Mt_escape_2_C"/>
</dbReference>
<dbReference type="GO" id="GO:0006397">
    <property type="term" value="P:mRNA processing"/>
    <property type="evidence" value="ECO:0007669"/>
    <property type="project" value="UniProtKB-UniRule"/>
</dbReference>
<dbReference type="OrthoDB" id="10267654at2759"/>
<dbReference type="InterPro" id="IPR000504">
    <property type="entry name" value="RRM_dom"/>
</dbReference>
<comment type="caution">
    <text evidence="15">The sequence shown here is derived from an EMBL/GenBank/DDBJ whole genome shotgun (WGS) entry which is preliminary data.</text>
</comment>
<evidence type="ECO:0000256" key="9">
    <source>
        <dbReference type="ARBA" id="ARBA00023136"/>
    </source>
</evidence>
<comment type="similarity">
    <text evidence="2 12">Belongs to the YME2 family.</text>
</comment>
<keyword evidence="9" id="KW-0472">Membrane</keyword>